<dbReference type="CDD" id="cd02440">
    <property type="entry name" value="AdoMet_MTases"/>
    <property type="match status" value="1"/>
</dbReference>
<dbReference type="AlphaFoldDB" id="A0A1T5K8K2"/>
<reference evidence="2 3" key="1">
    <citation type="submission" date="2017-02" db="EMBL/GenBank/DDBJ databases">
        <authorList>
            <person name="Peterson S.W."/>
        </authorList>
    </citation>
    <scope>NUCLEOTIDE SEQUENCE [LARGE SCALE GENOMIC DNA]</scope>
    <source>
        <strain evidence="2 3">VKM Ac-2059</strain>
    </source>
</reference>
<accession>A0A1T5K8K2</accession>
<gene>
    <name evidence="2" type="ORF">SAMN06309945_1998</name>
</gene>
<evidence type="ECO:0000313" key="3">
    <source>
        <dbReference type="Proteomes" id="UP000190857"/>
    </source>
</evidence>
<dbReference type="SUPFAM" id="SSF53335">
    <property type="entry name" value="S-adenosyl-L-methionine-dependent methyltransferases"/>
    <property type="match status" value="1"/>
</dbReference>
<evidence type="ECO:0000313" key="2">
    <source>
        <dbReference type="EMBL" id="SKC59835.1"/>
    </source>
</evidence>
<dbReference type="InterPro" id="IPR029063">
    <property type="entry name" value="SAM-dependent_MTases_sf"/>
</dbReference>
<dbReference type="EMBL" id="FUZP01000002">
    <property type="protein sequence ID" value="SKC59835.1"/>
    <property type="molecule type" value="Genomic_DNA"/>
</dbReference>
<organism evidence="2 3">
    <name type="scientific">Okibacterium fritillariae</name>
    <dbReference type="NCBI Taxonomy" id="123320"/>
    <lineage>
        <taxon>Bacteria</taxon>
        <taxon>Bacillati</taxon>
        <taxon>Actinomycetota</taxon>
        <taxon>Actinomycetes</taxon>
        <taxon>Micrococcales</taxon>
        <taxon>Microbacteriaceae</taxon>
        <taxon>Okibacterium</taxon>
    </lineage>
</organism>
<proteinExistence type="predicted"/>
<dbReference type="Proteomes" id="UP000190857">
    <property type="component" value="Unassembled WGS sequence"/>
</dbReference>
<dbReference type="Gene3D" id="3.40.50.150">
    <property type="entry name" value="Vaccinia Virus protein VP39"/>
    <property type="match status" value="1"/>
</dbReference>
<dbReference type="STRING" id="123320.SAMN06309945_1998"/>
<sequence length="401" mass="42596">MVEKTELVELLTPAGLTLLDSIDVDALASDPVSTVARLREAGHAPALVQAVLTQARLRRKAVTKFGDFASRMLFTEAGLEQATRLRVAAVHAGRFQAAGIRSVADLGCGNGGDAMALAALDLDVTAVDSDEVTAVVASYNLAPFPSARAEHGDAAAFDVDAVDAVFFDPARRTAGHQNTSRLTKPSDYSPSLDLVFDVASRLPTGVKLGPGFDRELIPAEAEAQWVSVDGQVVEMGLWFGSLARAGVRRAALVLSAAGSDELVSDADSADVDVRELGEFVYEPDGAVIRARLIGQLATQVGAGMVSDGIAYLTGDEAVQTPFASVFRVLERWPLDEKRIKRELKERGVGTVEIKKRGVDVDPAAFRKRLAPKGRGSATLILTRVAGRHTALLVERVTSDSR</sequence>
<keyword evidence="3" id="KW-1185">Reference proteome</keyword>
<evidence type="ECO:0000259" key="1">
    <source>
        <dbReference type="Pfam" id="PF18096"/>
    </source>
</evidence>
<dbReference type="InterPro" id="IPR041497">
    <property type="entry name" value="Thump-like"/>
</dbReference>
<dbReference type="Pfam" id="PF18096">
    <property type="entry name" value="Thump_like"/>
    <property type="match status" value="1"/>
</dbReference>
<feature type="domain" description="THUMP-like" evidence="1">
    <location>
        <begin position="324"/>
        <end position="395"/>
    </location>
</feature>
<protein>
    <recommendedName>
        <fullName evidence="1">THUMP-like domain-containing protein</fullName>
    </recommendedName>
</protein>
<name>A0A1T5K8K2_9MICO</name>